<dbReference type="Proteomes" id="UP000076490">
    <property type="component" value="Unassembled WGS sequence"/>
</dbReference>
<dbReference type="OrthoDB" id="1201990at2"/>
<protein>
    <submittedName>
        <fullName evidence="1">AAA family ATPase</fullName>
    </submittedName>
</protein>
<gene>
    <name evidence="1" type="ORF">AV656_03180</name>
</gene>
<accession>A0A165HK78</accession>
<comment type="caution">
    <text evidence="1">The sequence shown here is derived from an EMBL/GenBank/DDBJ whole genome shotgun (WGS) entry which is preliminary data.</text>
</comment>
<dbReference type="PANTHER" id="PTHR37816">
    <property type="entry name" value="YALI0E33011P"/>
    <property type="match status" value="1"/>
</dbReference>
<proteinExistence type="predicted"/>
<reference evidence="1 2" key="1">
    <citation type="submission" date="2016-01" db="EMBL/GenBank/DDBJ databases">
        <title>Whole genome sequencing of Bhargavaea cecembensis T14.</title>
        <authorList>
            <person name="Hong K.W."/>
        </authorList>
    </citation>
    <scope>NUCLEOTIDE SEQUENCE [LARGE SCALE GENOMIC DNA]</scope>
    <source>
        <strain evidence="1 2">T14</strain>
    </source>
</reference>
<evidence type="ECO:0000313" key="2">
    <source>
        <dbReference type="Proteomes" id="UP000076490"/>
    </source>
</evidence>
<organism evidence="1 2">
    <name type="scientific">Bhargavaea cecembensis</name>
    <dbReference type="NCBI Taxonomy" id="394098"/>
    <lineage>
        <taxon>Bacteria</taxon>
        <taxon>Bacillati</taxon>
        <taxon>Bacillota</taxon>
        <taxon>Bacilli</taxon>
        <taxon>Bacillales</taxon>
        <taxon>Caryophanaceae</taxon>
        <taxon>Bhargavaea</taxon>
    </lineage>
</organism>
<dbReference type="InterPro" id="IPR052922">
    <property type="entry name" value="Cytidylate_Kinase-2"/>
</dbReference>
<dbReference type="AlphaFoldDB" id="A0A165HK78"/>
<dbReference type="NCBIfam" id="NF005994">
    <property type="entry name" value="PRK08118.1"/>
    <property type="match status" value="1"/>
</dbReference>
<dbReference type="PANTHER" id="PTHR37816:SF3">
    <property type="entry name" value="MODULATES DNA TOPOLOGY"/>
    <property type="match status" value="1"/>
</dbReference>
<dbReference type="SUPFAM" id="SSF52540">
    <property type="entry name" value="P-loop containing nucleoside triphosphate hydrolases"/>
    <property type="match status" value="1"/>
</dbReference>
<dbReference type="InterPro" id="IPR027417">
    <property type="entry name" value="P-loop_NTPase"/>
</dbReference>
<name>A0A165HK78_9BACL</name>
<sequence>MDRIMLIGSGGAGKSTLARQLGERLGSEVHHLDALLWKPGWTLTTRDEQKEIQRGLFDGKRWIVDGNYGATMDLRLQAADTVIFMDMPRRVCLYGILKRRIRYHGKTRPDMQKNCPERLDFEFVKWVWNYRKNKRPGVLRKLESLGPDKRVIILKSRKDVRRFLKGIGRRPS</sequence>
<dbReference type="EMBL" id="LQNT01000001">
    <property type="protein sequence ID" value="KZE40279.1"/>
    <property type="molecule type" value="Genomic_DNA"/>
</dbReference>
<evidence type="ECO:0000313" key="1">
    <source>
        <dbReference type="EMBL" id="KZE40279.1"/>
    </source>
</evidence>
<dbReference type="RefSeq" id="WP_063178719.1">
    <property type="nucleotide sequence ID" value="NZ_LQNT01000001.1"/>
</dbReference>
<dbReference type="Gene3D" id="3.40.50.300">
    <property type="entry name" value="P-loop containing nucleotide triphosphate hydrolases"/>
    <property type="match status" value="1"/>
</dbReference>